<evidence type="ECO:0000256" key="1">
    <source>
        <dbReference type="ARBA" id="ARBA00022448"/>
    </source>
</evidence>
<protein>
    <recommendedName>
        <fullName evidence="5">Transient receptor ion channel domain-containing protein</fullName>
    </recommendedName>
</protein>
<dbReference type="InterPro" id="IPR002153">
    <property type="entry name" value="TRPC_channel"/>
</dbReference>
<dbReference type="GO" id="GO:0051480">
    <property type="term" value="P:regulation of cytosolic calcium ion concentration"/>
    <property type="evidence" value="ECO:0007669"/>
    <property type="project" value="TreeGrafter"/>
</dbReference>
<dbReference type="GO" id="GO:0005886">
    <property type="term" value="C:plasma membrane"/>
    <property type="evidence" value="ECO:0007669"/>
    <property type="project" value="TreeGrafter"/>
</dbReference>
<evidence type="ECO:0000313" key="7">
    <source>
        <dbReference type="Proteomes" id="UP000708208"/>
    </source>
</evidence>
<proteinExistence type="predicted"/>
<evidence type="ECO:0000259" key="5">
    <source>
        <dbReference type="SMART" id="SM01420"/>
    </source>
</evidence>
<evidence type="ECO:0000256" key="2">
    <source>
        <dbReference type="ARBA" id="ARBA00022737"/>
    </source>
</evidence>
<dbReference type="GO" id="GO:0070679">
    <property type="term" value="F:inositol 1,4,5 trisphosphate binding"/>
    <property type="evidence" value="ECO:0007669"/>
    <property type="project" value="TreeGrafter"/>
</dbReference>
<dbReference type="Proteomes" id="UP000708208">
    <property type="component" value="Unassembled WGS sequence"/>
</dbReference>
<dbReference type="Pfam" id="PF08344">
    <property type="entry name" value="TRP_2"/>
    <property type="match status" value="1"/>
</dbReference>
<gene>
    <name evidence="6" type="ORF">AFUS01_LOCUS18010</name>
</gene>
<dbReference type="AlphaFoldDB" id="A0A8J2K434"/>
<dbReference type="InterPro" id="IPR013555">
    <property type="entry name" value="TRP_dom"/>
</dbReference>
<sequence>MVIVRGEAGKCYRLFLVERIKECGCDDCVNSRQEDSLRHSRSRINSYRALASPSLIALSSKDPILTAFELSWELRRLFFAEHEFKAEYMVRPLLYFLFSRS</sequence>
<accession>A0A8J2K434</accession>
<keyword evidence="1" id="KW-0813">Transport</keyword>
<evidence type="ECO:0000313" key="6">
    <source>
        <dbReference type="EMBL" id="CAG7729283.1"/>
    </source>
</evidence>
<dbReference type="GO" id="GO:0015279">
    <property type="term" value="F:store-operated calcium channel activity"/>
    <property type="evidence" value="ECO:0007669"/>
    <property type="project" value="TreeGrafter"/>
</dbReference>
<keyword evidence="7" id="KW-1185">Reference proteome</keyword>
<dbReference type="GO" id="GO:0034703">
    <property type="term" value="C:cation channel complex"/>
    <property type="evidence" value="ECO:0007669"/>
    <property type="project" value="TreeGrafter"/>
</dbReference>
<dbReference type="EMBL" id="CAJVCH010176106">
    <property type="protein sequence ID" value="CAG7729283.1"/>
    <property type="molecule type" value="Genomic_DNA"/>
</dbReference>
<evidence type="ECO:0000256" key="3">
    <source>
        <dbReference type="ARBA" id="ARBA00023065"/>
    </source>
</evidence>
<reference evidence="6" key="1">
    <citation type="submission" date="2021-06" db="EMBL/GenBank/DDBJ databases">
        <authorList>
            <person name="Hodson N. C."/>
            <person name="Mongue J. A."/>
            <person name="Jaron S. K."/>
        </authorList>
    </citation>
    <scope>NUCLEOTIDE SEQUENCE</scope>
</reference>
<evidence type="ECO:0000256" key="4">
    <source>
        <dbReference type="ARBA" id="ARBA00023303"/>
    </source>
</evidence>
<dbReference type="SMART" id="SM01420">
    <property type="entry name" value="TRP_2"/>
    <property type="match status" value="1"/>
</dbReference>
<organism evidence="6 7">
    <name type="scientific">Allacma fusca</name>
    <dbReference type="NCBI Taxonomy" id="39272"/>
    <lineage>
        <taxon>Eukaryota</taxon>
        <taxon>Metazoa</taxon>
        <taxon>Ecdysozoa</taxon>
        <taxon>Arthropoda</taxon>
        <taxon>Hexapoda</taxon>
        <taxon>Collembola</taxon>
        <taxon>Symphypleona</taxon>
        <taxon>Sminthuridae</taxon>
        <taxon>Allacma</taxon>
    </lineage>
</organism>
<keyword evidence="3" id="KW-0406">Ion transport</keyword>
<feature type="domain" description="Transient receptor ion channel" evidence="5">
    <location>
        <begin position="23"/>
        <end position="85"/>
    </location>
</feature>
<name>A0A8J2K434_9HEXA</name>
<keyword evidence="2" id="KW-0677">Repeat</keyword>
<dbReference type="PANTHER" id="PTHR10117:SF54">
    <property type="entry name" value="TRANSIENT RECEPTOR POTENTIAL-GAMMA PROTEIN"/>
    <property type="match status" value="1"/>
</dbReference>
<dbReference type="PANTHER" id="PTHR10117">
    <property type="entry name" value="TRANSIENT RECEPTOR POTENTIAL CHANNEL"/>
    <property type="match status" value="1"/>
</dbReference>
<keyword evidence="4" id="KW-0407">Ion channel</keyword>
<dbReference type="OrthoDB" id="2373987at2759"/>
<comment type="caution">
    <text evidence="6">The sequence shown here is derived from an EMBL/GenBank/DDBJ whole genome shotgun (WGS) entry which is preliminary data.</text>
</comment>